<dbReference type="GO" id="GO:0003677">
    <property type="term" value="F:DNA binding"/>
    <property type="evidence" value="ECO:0007669"/>
    <property type="project" value="InterPro"/>
</dbReference>
<dbReference type="InterPro" id="IPR050238">
    <property type="entry name" value="DNA_Rep/Repair_Clamp_Loader"/>
</dbReference>
<reference evidence="7 8" key="1">
    <citation type="submission" date="2023-03" db="EMBL/GenBank/DDBJ databases">
        <title>Mating type loci evolution in Malassezia.</title>
        <authorList>
            <person name="Coelho M.A."/>
        </authorList>
    </citation>
    <scope>NUCLEOTIDE SEQUENCE [LARGE SCALE GENOMIC DNA]</scope>
    <source>
        <strain evidence="7 8">CBS 13387</strain>
    </source>
</reference>
<feature type="region of interest" description="Disordered" evidence="5">
    <location>
        <begin position="375"/>
        <end position="398"/>
    </location>
</feature>
<evidence type="ECO:0000259" key="6">
    <source>
        <dbReference type="Pfam" id="PF08542"/>
    </source>
</evidence>
<dbReference type="CDD" id="cd18140">
    <property type="entry name" value="HLD_clamp_RFC"/>
    <property type="match status" value="1"/>
</dbReference>
<evidence type="ECO:0000256" key="4">
    <source>
        <dbReference type="ARBA" id="ARBA00022840"/>
    </source>
</evidence>
<dbReference type="Pfam" id="PF08542">
    <property type="entry name" value="Rep_fac_C"/>
    <property type="match status" value="1"/>
</dbReference>
<dbReference type="PANTHER" id="PTHR11669">
    <property type="entry name" value="REPLICATION FACTOR C / DNA POLYMERASE III GAMMA-TAU SUBUNIT"/>
    <property type="match status" value="1"/>
</dbReference>
<keyword evidence="4" id="KW-0067">ATP-binding</keyword>
<evidence type="ECO:0000313" key="8">
    <source>
        <dbReference type="Proteomes" id="UP001217582"/>
    </source>
</evidence>
<dbReference type="GO" id="GO:0005663">
    <property type="term" value="C:DNA replication factor C complex"/>
    <property type="evidence" value="ECO:0007669"/>
    <property type="project" value="TreeGrafter"/>
</dbReference>
<dbReference type="GO" id="GO:0006412">
    <property type="term" value="P:translation"/>
    <property type="evidence" value="ECO:0007669"/>
    <property type="project" value="InterPro"/>
</dbReference>
<keyword evidence="2" id="KW-0235">DNA replication</keyword>
<dbReference type="InterPro" id="IPR014717">
    <property type="entry name" value="Transl_elong_EF1B/ribsomal_bS6"/>
</dbReference>
<dbReference type="EMBL" id="CP119916">
    <property type="protein sequence ID" value="WFD14501.1"/>
    <property type="molecule type" value="Genomic_DNA"/>
</dbReference>
<dbReference type="CDD" id="cd00009">
    <property type="entry name" value="AAA"/>
    <property type="match status" value="1"/>
</dbReference>
<evidence type="ECO:0000256" key="1">
    <source>
        <dbReference type="ARBA" id="ARBA00009512"/>
    </source>
</evidence>
<dbReference type="InterPro" id="IPR000529">
    <property type="entry name" value="Ribosomal_bS6"/>
</dbReference>
<dbReference type="Pfam" id="PF13177">
    <property type="entry name" value="DNA_pol3_delta2"/>
    <property type="match status" value="1"/>
</dbReference>
<sequence>MRSRVLELNASDERGIAVVRDKIKSFARAAVSAPNPDYPSPPFKIVILDEADSMTQDAQSALRRIMEQYSRITRFCLICNYVSRIIDPVTSRCSKFRFKPLDASSAEARLQYIAQAEGLQISPEILSMLIHTSDGDMRRSITYLQSLARLVSARGNDARLMSSTTVGELAGIVPMPVIKSLAQTMAVPSYDTDDEATPMVQGSAFDAVYDAVHHIVREGYSSLQVVLQLHDYIISHPMLSARQKTKCALHLGAADKALLDGGEESLQLLTLLYELFCVAIAQAESAPLRDLVHTTSRLVLDHGGVVRNVQYWGKRTLPQRAKRHQQLHYSGDYWLMQFDTNAPTLKVLNDRLRQDPRVIKWNTLKLGEKLREIVPPTASGGATPAQSTMGGKTVDYLG</sequence>
<dbReference type="GO" id="GO:0005840">
    <property type="term" value="C:ribosome"/>
    <property type="evidence" value="ECO:0007669"/>
    <property type="project" value="InterPro"/>
</dbReference>
<dbReference type="GO" id="GO:0031391">
    <property type="term" value="C:Elg1 RFC-like complex"/>
    <property type="evidence" value="ECO:0007669"/>
    <property type="project" value="UniProtKB-ARBA"/>
</dbReference>
<dbReference type="SUPFAM" id="SSF52540">
    <property type="entry name" value="P-loop containing nucleoside triphosphate hydrolases"/>
    <property type="match status" value="1"/>
</dbReference>
<dbReference type="InterPro" id="IPR035980">
    <property type="entry name" value="Ribosomal_bS6_sf"/>
</dbReference>
<dbReference type="Gene3D" id="1.20.272.10">
    <property type="match status" value="1"/>
</dbReference>
<dbReference type="AlphaFoldDB" id="A0AAJ6CJ97"/>
<dbReference type="GO" id="GO:0003735">
    <property type="term" value="F:structural constituent of ribosome"/>
    <property type="evidence" value="ECO:0007669"/>
    <property type="project" value="InterPro"/>
</dbReference>
<dbReference type="GO" id="GO:0006271">
    <property type="term" value="P:DNA strand elongation involved in DNA replication"/>
    <property type="evidence" value="ECO:0007669"/>
    <property type="project" value="UniProtKB-ARBA"/>
</dbReference>
<dbReference type="Pfam" id="PF01250">
    <property type="entry name" value="Ribosomal_S6"/>
    <property type="match status" value="1"/>
</dbReference>
<dbReference type="GO" id="GO:0003689">
    <property type="term" value="F:DNA clamp loader activity"/>
    <property type="evidence" value="ECO:0007669"/>
    <property type="project" value="TreeGrafter"/>
</dbReference>
<dbReference type="InterPro" id="IPR008921">
    <property type="entry name" value="DNA_pol3_clamp-load_cplx_C"/>
</dbReference>
<dbReference type="InterPro" id="IPR013748">
    <property type="entry name" value="Rep_factorC_C"/>
</dbReference>
<dbReference type="SUPFAM" id="SSF48019">
    <property type="entry name" value="post-AAA+ oligomerization domain-like"/>
    <property type="match status" value="1"/>
</dbReference>
<feature type="domain" description="Replication factor C C-terminal" evidence="6">
    <location>
        <begin position="203"/>
        <end position="272"/>
    </location>
</feature>
<organism evidence="7 8">
    <name type="scientific">Malassezia arunalokei</name>
    <dbReference type="NCBI Taxonomy" id="1514897"/>
    <lineage>
        <taxon>Eukaryota</taxon>
        <taxon>Fungi</taxon>
        <taxon>Dikarya</taxon>
        <taxon>Basidiomycota</taxon>
        <taxon>Ustilaginomycotina</taxon>
        <taxon>Malasseziomycetes</taxon>
        <taxon>Malasseziales</taxon>
        <taxon>Malasseziaceae</taxon>
        <taxon>Malassezia</taxon>
    </lineage>
</organism>
<dbReference type="Gene3D" id="3.40.50.300">
    <property type="entry name" value="P-loop containing nucleotide triphosphate hydrolases"/>
    <property type="match status" value="1"/>
</dbReference>
<gene>
    <name evidence="7" type="primary">RFC2</name>
    <name evidence="7" type="ORF">MARU1_000507</name>
</gene>
<dbReference type="Proteomes" id="UP001217582">
    <property type="component" value="Chromosome 1"/>
</dbReference>
<dbReference type="GO" id="GO:0006281">
    <property type="term" value="P:DNA repair"/>
    <property type="evidence" value="ECO:0007669"/>
    <property type="project" value="TreeGrafter"/>
</dbReference>
<dbReference type="CDD" id="cd15465">
    <property type="entry name" value="bS6_mito"/>
    <property type="match status" value="1"/>
</dbReference>
<proteinExistence type="inferred from homology"/>
<dbReference type="Gene3D" id="1.10.8.60">
    <property type="match status" value="1"/>
</dbReference>
<dbReference type="Gene3D" id="3.30.70.60">
    <property type="match status" value="1"/>
</dbReference>
<comment type="similarity">
    <text evidence="1">Belongs to the bacterial ribosomal protein bS6 family.</text>
</comment>
<dbReference type="GO" id="GO:0005634">
    <property type="term" value="C:nucleus"/>
    <property type="evidence" value="ECO:0007669"/>
    <property type="project" value="TreeGrafter"/>
</dbReference>
<keyword evidence="8" id="KW-1185">Reference proteome</keyword>
<evidence type="ECO:0000313" key="7">
    <source>
        <dbReference type="EMBL" id="WFD14501.1"/>
    </source>
</evidence>
<evidence type="ECO:0000256" key="5">
    <source>
        <dbReference type="SAM" id="MobiDB-lite"/>
    </source>
</evidence>
<keyword evidence="3" id="KW-0547">Nucleotide-binding</keyword>
<dbReference type="Pfam" id="PF21960">
    <property type="entry name" value="RCF1-5-like_lid"/>
    <property type="match status" value="1"/>
</dbReference>
<dbReference type="GO" id="GO:0005524">
    <property type="term" value="F:ATP binding"/>
    <property type="evidence" value="ECO:0007669"/>
    <property type="project" value="UniProtKB-KW"/>
</dbReference>
<protein>
    <submittedName>
        <fullName evidence="7">Subunit of heteropentameric Replication factor C (RF-C)</fullName>
    </submittedName>
</protein>
<dbReference type="InterPro" id="IPR047854">
    <property type="entry name" value="RFC_lid"/>
</dbReference>
<dbReference type="InterPro" id="IPR027417">
    <property type="entry name" value="P-loop_NTPase"/>
</dbReference>
<evidence type="ECO:0000256" key="2">
    <source>
        <dbReference type="ARBA" id="ARBA00022705"/>
    </source>
</evidence>
<evidence type="ECO:0000256" key="3">
    <source>
        <dbReference type="ARBA" id="ARBA00022741"/>
    </source>
</evidence>
<dbReference type="PANTHER" id="PTHR11669:SF20">
    <property type="entry name" value="REPLICATION FACTOR C SUBUNIT 4"/>
    <property type="match status" value="1"/>
</dbReference>
<accession>A0AAJ6CJ97</accession>
<name>A0AAJ6CJ97_9BASI</name>
<dbReference type="SUPFAM" id="SSF54995">
    <property type="entry name" value="Ribosomal protein S6"/>
    <property type="match status" value="1"/>
</dbReference>
<dbReference type="GO" id="GO:0019843">
    <property type="term" value="F:rRNA binding"/>
    <property type="evidence" value="ECO:0007669"/>
    <property type="project" value="InterPro"/>
</dbReference>